<accession>A0A848C8K9</accession>
<evidence type="ECO:0000313" key="3">
    <source>
        <dbReference type="Proteomes" id="UP000563853"/>
    </source>
</evidence>
<dbReference type="RefSeq" id="WP_170091203.1">
    <property type="nucleotide sequence ID" value="NZ_JABAFP010000005.1"/>
</dbReference>
<evidence type="ECO:0000313" key="2">
    <source>
        <dbReference type="EMBL" id="NME41582.1"/>
    </source>
</evidence>
<dbReference type="AlphaFoldDB" id="A0A848C8K9"/>
<organism evidence="2 3">
    <name type="scientific">Ligilactobacillus agilis</name>
    <dbReference type="NCBI Taxonomy" id="1601"/>
    <lineage>
        <taxon>Bacteria</taxon>
        <taxon>Bacillati</taxon>
        <taxon>Bacillota</taxon>
        <taxon>Bacilli</taxon>
        <taxon>Lactobacillales</taxon>
        <taxon>Lactobacillaceae</taxon>
        <taxon>Ligilactobacillus</taxon>
    </lineage>
</organism>
<sequence>MNIIPQILKNEKRWGAYKFEPRPNGKLGKIPYNPKTHERGNQNKPETWLTYDEARYYCKLNNYKGLGLYISDDLCFLDIDNIRDQINNFENYIDLENNIVYQALKLTNNSYCEVSISGNGIHIFFKGKRTYSQTRNNNIELYTKNWFCAVTEDSFYFDSNIERLTPREVRRLERWCNLTGSREIARESLTKDELFNKYRNPKIDNYSDEEILKVLFSIGKDKELFKRLYSGTINPEDYDWSELDYCFLKQLAFITGKDAKRMDTIFRKSPLYRTKYNQRLKNTTYGLYTMNKAIKAVSDIYHNFSY</sequence>
<dbReference type="InterPro" id="IPR054468">
    <property type="entry name" value="NrSPol-like_HBD"/>
</dbReference>
<name>A0A848C8K9_9LACO</name>
<feature type="domain" description="NrS-1 polymerase-like HBD" evidence="1">
    <location>
        <begin position="241"/>
        <end position="302"/>
    </location>
</feature>
<dbReference type="EMBL" id="JABAFP010000005">
    <property type="protein sequence ID" value="NME41582.1"/>
    <property type="molecule type" value="Genomic_DNA"/>
</dbReference>
<protein>
    <recommendedName>
        <fullName evidence="1">NrS-1 polymerase-like HBD domain-containing protein</fullName>
    </recommendedName>
</protein>
<dbReference type="Proteomes" id="UP000563853">
    <property type="component" value="Unassembled WGS sequence"/>
</dbReference>
<comment type="caution">
    <text evidence="2">The sequence shown here is derived from an EMBL/GenBank/DDBJ whole genome shotgun (WGS) entry which is preliminary data.</text>
</comment>
<evidence type="ECO:0000259" key="1">
    <source>
        <dbReference type="Pfam" id="PF22763"/>
    </source>
</evidence>
<gene>
    <name evidence="2" type="ORF">HF863_02145</name>
</gene>
<reference evidence="2 3" key="1">
    <citation type="submission" date="2020-04" db="EMBL/GenBank/DDBJ databases">
        <authorList>
            <person name="Hitch T.C.A."/>
            <person name="Wylensek D."/>
            <person name="Clavel T."/>
        </authorList>
    </citation>
    <scope>NUCLEOTIDE SEQUENCE [LARGE SCALE GENOMIC DNA]</scope>
    <source>
        <strain evidence="2 3">WCA-389-WT-5H1</strain>
    </source>
</reference>
<proteinExistence type="predicted"/>
<dbReference type="Pfam" id="PF22763">
    <property type="entry name" value="NrS1-1_pol-like_HBD"/>
    <property type="match status" value="1"/>
</dbReference>